<dbReference type="GeneID" id="81431481"/>
<reference evidence="3" key="2">
    <citation type="journal article" date="2023" name="IMA Fungus">
        <title>Comparative genomic study of the Penicillium genus elucidates a diverse pangenome and 15 lateral gene transfer events.</title>
        <authorList>
            <person name="Petersen C."/>
            <person name="Sorensen T."/>
            <person name="Nielsen M.R."/>
            <person name="Sondergaard T.E."/>
            <person name="Sorensen J.L."/>
            <person name="Fitzpatrick D.A."/>
            <person name="Frisvad J.C."/>
            <person name="Nielsen K.L."/>
        </authorList>
    </citation>
    <scope>NUCLEOTIDE SEQUENCE</scope>
    <source>
        <strain evidence="3">IBT 26290</strain>
    </source>
</reference>
<reference evidence="3" key="1">
    <citation type="submission" date="2022-11" db="EMBL/GenBank/DDBJ databases">
        <authorList>
            <person name="Petersen C."/>
        </authorList>
    </citation>
    <scope>NUCLEOTIDE SEQUENCE</scope>
    <source>
        <strain evidence="3">IBT 26290</strain>
    </source>
</reference>
<evidence type="ECO:0000313" key="4">
    <source>
        <dbReference type="Proteomes" id="UP001149163"/>
    </source>
</evidence>
<dbReference type="AlphaFoldDB" id="A0A9W9HNM2"/>
<feature type="region of interest" description="Disordered" evidence="1">
    <location>
        <begin position="27"/>
        <end position="85"/>
    </location>
</feature>
<feature type="compositionally biased region" description="Low complexity" evidence="1">
    <location>
        <begin position="176"/>
        <end position="191"/>
    </location>
</feature>
<dbReference type="EMBL" id="JAPQKN010000008">
    <property type="protein sequence ID" value="KAJ5150929.1"/>
    <property type="molecule type" value="Genomic_DNA"/>
</dbReference>
<dbReference type="Gene3D" id="2.60.40.4370">
    <property type="match status" value="1"/>
</dbReference>
<comment type="caution">
    <text evidence="3">The sequence shown here is derived from an EMBL/GenBank/DDBJ whole genome shotgun (WGS) entry which is preliminary data.</text>
</comment>
<evidence type="ECO:0000259" key="2">
    <source>
        <dbReference type="Pfam" id="PF10419"/>
    </source>
</evidence>
<organism evidence="3 4">
    <name type="scientific">Penicillium canariense</name>
    <dbReference type="NCBI Taxonomy" id="189055"/>
    <lineage>
        <taxon>Eukaryota</taxon>
        <taxon>Fungi</taxon>
        <taxon>Dikarya</taxon>
        <taxon>Ascomycota</taxon>
        <taxon>Pezizomycotina</taxon>
        <taxon>Eurotiomycetes</taxon>
        <taxon>Eurotiomycetidae</taxon>
        <taxon>Eurotiales</taxon>
        <taxon>Aspergillaceae</taxon>
        <taxon>Penicillium</taxon>
    </lineage>
</organism>
<feature type="compositionally biased region" description="Basic and acidic residues" evidence="1">
    <location>
        <begin position="126"/>
        <end position="141"/>
    </location>
</feature>
<accession>A0A9W9HNM2</accession>
<dbReference type="Proteomes" id="UP001149163">
    <property type="component" value="Unassembled WGS sequence"/>
</dbReference>
<evidence type="ECO:0000256" key="1">
    <source>
        <dbReference type="SAM" id="MobiDB-lite"/>
    </source>
</evidence>
<proteinExistence type="predicted"/>
<gene>
    <name evidence="3" type="ORF">N7482_010181</name>
</gene>
<feature type="region of interest" description="Disordered" evidence="1">
    <location>
        <begin position="124"/>
        <end position="146"/>
    </location>
</feature>
<dbReference type="Pfam" id="PF10419">
    <property type="entry name" value="TFIIIC_sub6"/>
    <property type="match status" value="1"/>
</dbReference>
<evidence type="ECO:0000313" key="3">
    <source>
        <dbReference type="EMBL" id="KAJ5150929.1"/>
    </source>
</evidence>
<feature type="region of interest" description="Disordered" evidence="1">
    <location>
        <begin position="168"/>
        <end position="214"/>
    </location>
</feature>
<name>A0A9W9HNM2_9EURO</name>
<protein>
    <recommendedName>
        <fullName evidence="2">Transcription factor TFIIIC triple barrel domain-containing protein</fullName>
    </recommendedName>
</protein>
<keyword evidence="4" id="KW-1185">Reference proteome</keyword>
<dbReference type="RefSeq" id="XP_056538262.1">
    <property type="nucleotide sequence ID" value="XM_056692305.1"/>
</dbReference>
<dbReference type="OrthoDB" id="1877767at2759"/>
<sequence length="300" mass="32982">MDQPMDAEEDEWEYEYHESETESFYLNLDLSSIHGPMRPPRRRQQQEGITSPHQEEDLPATGDPHEASAASEAFTPLESTEPETLSSERIQILGLHTCNPIVSYYNQIFSCSWADQIGTELIFSHPDTHPDTDTDTDHPDTHPLLQGPSFELLAANSVKLLGRKANITSSSGSGLADPTTSTSAVTPVPTDNTLSSQPGAASVPRRAAQPSHQSHFLARLQSIKAAKGETDTVRTTFSMRRNVNVAERLGAWARTEAQLAEIHALTQRANKGDPEAIAALEQMMRDFAQQESLVDPQLLS</sequence>
<feature type="compositionally biased region" description="Low complexity" evidence="1">
    <location>
        <begin position="75"/>
        <end position="85"/>
    </location>
</feature>
<dbReference type="InterPro" id="IPR019481">
    <property type="entry name" value="TFIIIC_triple_barrel"/>
</dbReference>
<feature type="domain" description="Transcription factor TFIIIC triple barrel" evidence="2">
    <location>
        <begin position="20"/>
        <end position="166"/>
    </location>
</feature>